<evidence type="ECO:0000313" key="2">
    <source>
        <dbReference type="Proteomes" id="UP000265562"/>
    </source>
</evidence>
<reference evidence="1 2" key="1">
    <citation type="submission" date="2018-09" db="EMBL/GenBank/DDBJ databases">
        <title>Genome sequencing of Lachnoanaerobaculum umeaense DSM 23576.</title>
        <authorList>
            <person name="Kook J.-K."/>
            <person name="Park S.-N."/>
            <person name="Lim Y.K."/>
        </authorList>
    </citation>
    <scope>NUCLEOTIDE SEQUENCE [LARGE SCALE GENOMIC DNA]</scope>
    <source>
        <strain evidence="2">DSM 23576 \ CCUG 58757</strain>
    </source>
</reference>
<dbReference type="KEGG" id="lua:D4A81_08980"/>
<organism evidence="1 2">
    <name type="scientific">Lachnoanaerobaculum umeaense</name>
    <dbReference type="NCBI Taxonomy" id="617123"/>
    <lineage>
        <taxon>Bacteria</taxon>
        <taxon>Bacillati</taxon>
        <taxon>Bacillota</taxon>
        <taxon>Clostridia</taxon>
        <taxon>Lachnospirales</taxon>
        <taxon>Lachnospiraceae</taxon>
        <taxon>Lachnoanaerobaculum</taxon>
    </lineage>
</organism>
<sequence>MQERKTMENLHKFYPDVVGKYDIPAIEPCGYDSVKNWISFNYAKSYKGEFESTGLHFFLDDYQFFRVWREPDKYINILKKFKYVLSPDFSLYTDYPKVMQMYNHYRKHWLAAYWQSLGINVIPTIAWSDYDSYEWCFDGEPIGGTVAISSVGCMKNRDAKRLFLDGYNEMLKNLKPEKIIFYGNVPDWIGKNNDSVVVIGSYQDKFRV</sequence>
<protein>
    <submittedName>
        <fullName evidence="1">DUF4417 domain-containing protein</fullName>
    </submittedName>
</protein>
<accession>A0A385Q2V2</accession>
<dbReference type="Pfam" id="PF14386">
    <property type="entry name" value="DUF4417"/>
    <property type="match status" value="1"/>
</dbReference>
<gene>
    <name evidence="1" type="ORF">D4A81_08980</name>
</gene>
<keyword evidence="2" id="KW-1185">Reference proteome</keyword>
<proteinExistence type="predicted"/>
<dbReference type="EMBL" id="CP032364">
    <property type="protein sequence ID" value="AYB00070.1"/>
    <property type="molecule type" value="Genomic_DNA"/>
</dbReference>
<evidence type="ECO:0000313" key="1">
    <source>
        <dbReference type="EMBL" id="AYB00070.1"/>
    </source>
</evidence>
<dbReference type="Proteomes" id="UP000265562">
    <property type="component" value="Chromosome"/>
</dbReference>
<dbReference type="InterPro" id="IPR025530">
    <property type="entry name" value="DUF4417"/>
</dbReference>
<dbReference type="OrthoDB" id="9800801at2"/>
<name>A0A385Q2V2_9FIRM</name>
<dbReference type="AlphaFoldDB" id="A0A385Q2V2"/>
<dbReference type="RefSeq" id="WP_111524592.1">
    <property type="nucleotide sequence ID" value="NZ_CP032364.1"/>
</dbReference>